<evidence type="ECO:0000256" key="3">
    <source>
        <dbReference type="ARBA" id="ARBA00022833"/>
    </source>
</evidence>
<dbReference type="Proteomes" id="UP001374535">
    <property type="component" value="Chromosome 7"/>
</dbReference>
<dbReference type="EMBL" id="CP144694">
    <property type="protein sequence ID" value="WVZ03647.1"/>
    <property type="molecule type" value="Genomic_DNA"/>
</dbReference>
<evidence type="ECO:0000313" key="7">
    <source>
        <dbReference type="EMBL" id="WVZ03647.1"/>
    </source>
</evidence>
<feature type="transmembrane region" description="Helical" evidence="5">
    <location>
        <begin position="41"/>
        <end position="62"/>
    </location>
</feature>
<keyword evidence="3" id="KW-0862">Zinc</keyword>
<dbReference type="InterPro" id="IPR010666">
    <property type="entry name" value="Znf_GRF"/>
</dbReference>
<evidence type="ECO:0000256" key="5">
    <source>
        <dbReference type="SAM" id="Phobius"/>
    </source>
</evidence>
<accession>A0AAQ3RRB2</accession>
<keyword evidence="1" id="KW-0479">Metal-binding</keyword>
<evidence type="ECO:0000256" key="1">
    <source>
        <dbReference type="ARBA" id="ARBA00022723"/>
    </source>
</evidence>
<evidence type="ECO:0000259" key="6">
    <source>
        <dbReference type="PROSITE" id="PS51999"/>
    </source>
</evidence>
<organism evidence="7 8">
    <name type="scientific">Vigna mungo</name>
    <name type="common">Black gram</name>
    <name type="synonym">Phaseolus mungo</name>
    <dbReference type="NCBI Taxonomy" id="3915"/>
    <lineage>
        <taxon>Eukaryota</taxon>
        <taxon>Viridiplantae</taxon>
        <taxon>Streptophyta</taxon>
        <taxon>Embryophyta</taxon>
        <taxon>Tracheophyta</taxon>
        <taxon>Spermatophyta</taxon>
        <taxon>Magnoliopsida</taxon>
        <taxon>eudicotyledons</taxon>
        <taxon>Gunneridae</taxon>
        <taxon>Pentapetalae</taxon>
        <taxon>rosids</taxon>
        <taxon>fabids</taxon>
        <taxon>Fabales</taxon>
        <taxon>Fabaceae</taxon>
        <taxon>Papilionoideae</taxon>
        <taxon>50 kb inversion clade</taxon>
        <taxon>NPAAA clade</taxon>
        <taxon>indigoferoid/millettioid clade</taxon>
        <taxon>Phaseoleae</taxon>
        <taxon>Vigna</taxon>
    </lineage>
</organism>
<evidence type="ECO:0000256" key="2">
    <source>
        <dbReference type="ARBA" id="ARBA00022771"/>
    </source>
</evidence>
<keyword evidence="5" id="KW-0472">Membrane</keyword>
<name>A0AAQ3RRB2_VIGMU</name>
<reference evidence="7 8" key="1">
    <citation type="journal article" date="2023" name="Life. Sci Alliance">
        <title>Evolutionary insights into 3D genome organization and epigenetic landscape of Vigna mungo.</title>
        <authorList>
            <person name="Junaid A."/>
            <person name="Singh B."/>
            <person name="Bhatia S."/>
        </authorList>
    </citation>
    <scope>NUCLEOTIDE SEQUENCE [LARGE SCALE GENOMIC DNA]</scope>
    <source>
        <strain evidence="7">Urdbean</strain>
    </source>
</reference>
<dbReference type="Pfam" id="PF06839">
    <property type="entry name" value="Zn_ribbon_GRF"/>
    <property type="match status" value="1"/>
</dbReference>
<dbReference type="GO" id="GO:0008270">
    <property type="term" value="F:zinc ion binding"/>
    <property type="evidence" value="ECO:0007669"/>
    <property type="project" value="UniProtKB-KW"/>
</dbReference>
<dbReference type="PROSITE" id="PS51999">
    <property type="entry name" value="ZF_GRF"/>
    <property type="match status" value="1"/>
</dbReference>
<protein>
    <recommendedName>
        <fullName evidence="6">GRF-type domain-containing protein</fullName>
    </recommendedName>
</protein>
<evidence type="ECO:0000313" key="8">
    <source>
        <dbReference type="Proteomes" id="UP001374535"/>
    </source>
</evidence>
<keyword evidence="5" id="KW-1133">Transmembrane helix</keyword>
<feature type="transmembrane region" description="Helical" evidence="5">
    <location>
        <begin position="268"/>
        <end position="288"/>
    </location>
</feature>
<keyword evidence="2 4" id="KW-0863">Zinc-finger</keyword>
<feature type="transmembrane region" description="Helical" evidence="5">
    <location>
        <begin position="119"/>
        <end position="137"/>
    </location>
</feature>
<evidence type="ECO:0000256" key="4">
    <source>
        <dbReference type="PROSITE-ProRule" id="PRU01343"/>
    </source>
</evidence>
<feature type="domain" description="GRF-type" evidence="6">
    <location>
        <begin position="178"/>
        <end position="223"/>
    </location>
</feature>
<keyword evidence="8" id="KW-1185">Reference proteome</keyword>
<gene>
    <name evidence="7" type="ORF">V8G54_024453</name>
</gene>
<keyword evidence="5" id="KW-0812">Transmembrane</keyword>
<feature type="transmembrane region" description="Helical" evidence="5">
    <location>
        <begin position="83"/>
        <end position="104"/>
    </location>
</feature>
<sequence>MMNPCKVKREKGLKRPAAATMMARSFRACNSGWHDKFFSLLIQRMVEVKLVTVLLGVTFAAGKGRRFWFCILFARRYGFSSSLGLYLSRCGIEALLFVLVYWLVQVVEASFYNIYESNSLSRGAAATPLGVLSLWNFTEMNTRLPVMGLIELGLEDESLFVVVMQWVAEARRNVGPFCYCGMKCVVRTARTVKNRGKQFWGSPKFNNGGEDGYCNYFTWCADHGVVETETIVKSEGKFESLLNREAMEVGWKIISDLDLSVKKLGNRLNVFLGVVCVLVVLVLVNIIVDMNDFIVVLIECT</sequence>
<dbReference type="AlphaFoldDB" id="A0AAQ3RRB2"/>
<proteinExistence type="predicted"/>